<feature type="compositionally biased region" description="Basic and acidic residues" evidence="8">
    <location>
        <begin position="158"/>
        <end position="277"/>
    </location>
</feature>
<dbReference type="InterPro" id="IPR051372">
    <property type="entry name" value="CWC21"/>
</dbReference>
<organism evidence="10 11">
    <name type="scientific">Tilletia horrida</name>
    <dbReference type="NCBI Taxonomy" id="155126"/>
    <lineage>
        <taxon>Eukaryota</taxon>
        <taxon>Fungi</taxon>
        <taxon>Dikarya</taxon>
        <taxon>Basidiomycota</taxon>
        <taxon>Ustilaginomycotina</taxon>
        <taxon>Exobasidiomycetes</taxon>
        <taxon>Tilletiales</taxon>
        <taxon>Tilletiaceae</taxon>
        <taxon>Tilletia</taxon>
    </lineage>
</organism>
<dbReference type="Proteomes" id="UP001176521">
    <property type="component" value="Unassembled WGS sequence"/>
</dbReference>
<dbReference type="SMART" id="SM01115">
    <property type="entry name" value="cwf21"/>
    <property type="match status" value="1"/>
</dbReference>
<keyword evidence="5" id="KW-0508">mRNA splicing</keyword>
<feature type="coiled-coil region" evidence="7">
    <location>
        <begin position="69"/>
        <end position="103"/>
    </location>
</feature>
<name>A0AAN6G5T1_9BASI</name>
<sequence>MYNGVGLQTARGSGTSGYVQRNLSALRYRDEKGNTEPRDSRRERNDLPNRQPDKSILDHDRKRKVEVRCMELRDELEEQGVAADEIEDRVEQLRATLLDALDNPASSFGNATHAQTRALRPSDVHALSAAKEAESEKWKAALGVRGDYQEGQGFSAEYHQRMREERRAASKAEYERREEARAARRRAAEEADAERQRQRERNSWRPGNDRDDEAERREFEEELRARRRERERSYDEERQEKGKQKERAEDDREGSERGARAGQRRDDSADGDSDRSRSLSPPPRRRRDDSRSLSPPPRRRS</sequence>
<dbReference type="Gene3D" id="6.10.140.420">
    <property type="match status" value="1"/>
</dbReference>
<evidence type="ECO:0000256" key="7">
    <source>
        <dbReference type="SAM" id="Coils"/>
    </source>
</evidence>
<keyword evidence="7" id="KW-0175">Coiled coil</keyword>
<comment type="caution">
    <text evidence="10">The sequence shown here is derived from an EMBL/GenBank/DDBJ whole genome shotgun (WGS) entry which is preliminary data.</text>
</comment>
<comment type="similarity">
    <text evidence="2">Belongs to the CWC21 family.</text>
</comment>
<evidence type="ECO:0000256" key="5">
    <source>
        <dbReference type="ARBA" id="ARBA00023187"/>
    </source>
</evidence>
<evidence type="ECO:0000313" key="10">
    <source>
        <dbReference type="EMBL" id="KAK0518954.1"/>
    </source>
</evidence>
<evidence type="ECO:0000256" key="1">
    <source>
        <dbReference type="ARBA" id="ARBA00004123"/>
    </source>
</evidence>
<dbReference type="InterPro" id="IPR013170">
    <property type="entry name" value="mRNA_splic_Cwf21_dom"/>
</dbReference>
<dbReference type="EMBL" id="JAPDMQ010001119">
    <property type="protein sequence ID" value="KAK0518954.1"/>
    <property type="molecule type" value="Genomic_DNA"/>
</dbReference>
<evidence type="ECO:0000313" key="11">
    <source>
        <dbReference type="Proteomes" id="UP001176521"/>
    </source>
</evidence>
<evidence type="ECO:0000256" key="3">
    <source>
        <dbReference type="ARBA" id="ARBA00022664"/>
    </source>
</evidence>
<dbReference type="PANTHER" id="PTHR36562:SF5">
    <property type="entry name" value="SERINE_ARGININE REPETITIVE MATRIX 2"/>
    <property type="match status" value="1"/>
</dbReference>
<feature type="domain" description="CWF21" evidence="9">
    <location>
        <begin position="57"/>
        <end position="102"/>
    </location>
</feature>
<dbReference type="AlphaFoldDB" id="A0AAN6G5T1"/>
<keyword evidence="6" id="KW-0539">Nucleus</keyword>
<keyword evidence="3" id="KW-0507">mRNA processing</keyword>
<dbReference type="PANTHER" id="PTHR36562">
    <property type="entry name" value="SERINE/ARGININE REPETITIVE MATRIX 2"/>
    <property type="match status" value="1"/>
</dbReference>
<evidence type="ECO:0000256" key="4">
    <source>
        <dbReference type="ARBA" id="ARBA00022728"/>
    </source>
</evidence>
<gene>
    <name evidence="10" type="primary">CWC21</name>
    <name evidence="10" type="ORF">OC842_007616</name>
</gene>
<keyword evidence="11" id="KW-1185">Reference proteome</keyword>
<protein>
    <submittedName>
        <fullName evidence="10">RNA-splicing factor</fullName>
    </submittedName>
</protein>
<evidence type="ECO:0000256" key="8">
    <source>
        <dbReference type="SAM" id="MobiDB-lite"/>
    </source>
</evidence>
<reference evidence="10" key="1">
    <citation type="journal article" date="2023" name="PhytoFront">
        <title>Draft Genome Resources of Seven Strains of Tilletia horrida, Causal Agent of Kernel Smut of Rice.</title>
        <authorList>
            <person name="Khanal S."/>
            <person name="Antony Babu S."/>
            <person name="Zhou X.G."/>
        </authorList>
    </citation>
    <scope>NUCLEOTIDE SEQUENCE</scope>
    <source>
        <strain evidence="10">TX3</strain>
    </source>
</reference>
<accession>A0AAN6G5T1</accession>
<evidence type="ECO:0000256" key="6">
    <source>
        <dbReference type="ARBA" id="ARBA00023242"/>
    </source>
</evidence>
<dbReference type="GO" id="GO:0006397">
    <property type="term" value="P:mRNA processing"/>
    <property type="evidence" value="ECO:0007669"/>
    <property type="project" value="UniProtKB-KW"/>
</dbReference>
<evidence type="ECO:0000256" key="2">
    <source>
        <dbReference type="ARBA" id="ARBA00005954"/>
    </source>
</evidence>
<dbReference type="CDD" id="cd21373">
    <property type="entry name" value="cwf21_SRRM2-like"/>
    <property type="match status" value="1"/>
</dbReference>
<dbReference type="Pfam" id="PF08312">
    <property type="entry name" value="cwf21"/>
    <property type="match status" value="1"/>
</dbReference>
<feature type="region of interest" description="Disordered" evidence="8">
    <location>
        <begin position="148"/>
        <end position="301"/>
    </location>
</feature>
<keyword evidence="4" id="KW-0747">Spliceosome</keyword>
<dbReference type="GO" id="GO:0005681">
    <property type="term" value="C:spliceosomal complex"/>
    <property type="evidence" value="ECO:0007669"/>
    <property type="project" value="UniProtKB-KW"/>
</dbReference>
<proteinExistence type="inferred from homology"/>
<comment type="subcellular location">
    <subcellularLocation>
        <location evidence="1">Nucleus</location>
    </subcellularLocation>
</comment>
<dbReference type="GO" id="GO:0008380">
    <property type="term" value="P:RNA splicing"/>
    <property type="evidence" value="ECO:0007669"/>
    <property type="project" value="UniProtKB-KW"/>
</dbReference>
<feature type="region of interest" description="Disordered" evidence="8">
    <location>
        <begin position="1"/>
        <end position="59"/>
    </location>
</feature>
<feature type="compositionally biased region" description="Basic and acidic residues" evidence="8">
    <location>
        <begin position="27"/>
        <end position="59"/>
    </location>
</feature>
<feature type="compositionally biased region" description="Polar residues" evidence="8">
    <location>
        <begin position="10"/>
        <end position="23"/>
    </location>
</feature>
<evidence type="ECO:0000259" key="9">
    <source>
        <dbReference type="SMART" id="SM01115"/>
    </source>
</evidence>